<sequence>MGGYKRLEGSDVSETWIIPTKKKNFNFFIPDISNKDFTKKTDQQRLIMRKRKK</sequence>
<name>U9SUF5_RHIID</name>
<reference evidence="1" key="1">
    <citation type="submission" date="2013-07" db="EMBL/GenBank/DDBJ databases">
        <title>The genome of an arbuscular mycorrhizal fungus provides insights into the evolution of the oldest plant symbiosis.</title>
        <authorList>
            <consortium name="DOE Joint Genome Institute"/>
            <person name="Tisserant E."/>
            <person name="Malbreil M."/>
            <person name="Kuo A."/>
            <person name="Kohler A."/>
            <person name="Symeonidi A."/>
            <person name="Balestrini R."/>
            <person name="Charron P."/>
            <person name="Duensing N."/>
            <person name="Frei-dit-Frey N."/>
            <person name="Gianinazzi-Pearson V."/>
            <person name="Gilbert B."/>
            <person name="Handa Y."/>
            <person name="Hijri M."/>
            <person name="Kaul R."/>
            <person name="Kawaguchi M."/>
            <person name="Krajinski F."/>
            <person name="Lammers P."/>
            <person name="Lapierre D."/>
            <person name="Masclaux F.G."/>
            <person name="Murat C."/>
            <person name="Morin E."/>
            <person name="Ndikumana S."/>
            <person name="Pagni M."/>
            <person name="Petitpierre D."/>
            <person name="Requena N."/>
            <person name="Rosikiewicz P."/>
            <person name="Riley R."/>
            <person name="Saito K."/>
            <person name="San Clemente H."/>
            <person name="Shapiro H."/>
            <person name="van Tuinen D."/>
            <person name="Becard G."/>
            <person name="Bonfante P."/>
            <person name="Paszkowski U."/>
            <person name="Shachar-Hill Y."/>
            <person name="Young J.P."/>
            <person name="Sanders I.R."/>
            <person name="Henrissat B."/>
            <person name="Rensing S.A."/>
            <person name="Grigoriev I.V."/>
            <person name="Corradi N."/>
            <person name="Roux C."/>
            <person name="Martin F."/>
        </authorList>
    </citation>
    <scope>NUCLEOTIDE SEQUENCE</scope>
    <source>
        <strain evidence="1">DAOM 197198</strain>
    </source>
</reference>
<dbReference type="HOGENOM" id="CLU_3069915_0_0_1"/>
<evidence type="ECO:0000313" key="1">
    <source>
        <dbReference type="EMBL" id="ERZ99504.1"/>
    </source>
</evidence>
<accession>U9SUF5</accession>
<dbReference type="EMBL" id="KI297917">
    <property type="protein sequence ID" value="ERZ99504.1"/>
    <property type="molecule type" value="Genomic_DNA"/>
</dbReference>
<dbReference type="AlphaFoldDB" id="U9SUF5"/>
<gene>
    <name evidence="1" type="ORF">GLOINDRAFT_334349</name>
</gene>
<organism evidence="1">
    <name type="scientific">Rhizophagus irregularis (strain DAOM 181602 / DAOM 197198 / MUCL 43194)</name>
    <name type="common">Arbuscular mycorrhizal fungus</name>
    <name type="synonym">Glomus intraradices</name>
    <dbReference type="NCBI Taxonomy" id="747089"/>
    <lineage>
        <taxon>Eukaryota</taxon>
        <taxon>Fungi</taxon>
        <taxon>Fungi incertae sedis</taxon>
        <taxon>Mucoromycota</taxon>
        <taxon>Glomeromycotina</taxon>
        <taxon>Glomeromycetes</taxon>
        <taxon>Glomerales</taxon>
        <taxon>Glomeraceae</taxon>
        <taxon>Rhizophagus</taxon>
    </lineage>
</organism>
<protein>
    <submittedName>
        <fullName evidence="1">Uncharacterized protein</fullName>
    </submittedName>
</protein>
<proteinExistence type="predicted"/>